<dbReference type="GO" id="GO:0051301">
    <property type="term" value="P:cell division"/>
    <property type="evidence" value="ECO:0007669"/>
    <property type="project" value="UniProtKB-KW"/>
</dbReference>
<protein>
    <submittedName>
        <fullName evidence="9">Uncharacterized protein</fullName>
    </submittedName>
</protein>
<dbReference type="Pfam" id="PF00134">
    <property type="entry name" value="Cyclin_N"/>
    <property type="match status" value="1"/>
</dbReference>
<name>B9EUJ1_ORYSJ</name>
<dbReference type="FunFam" id="1.10.472.10:FF:000013">
    <property type="entry name" value="Cyclin A1"/>
    <property type="match status" value="1"/>
</dbReference>
<dbReference type="CDD" id="cd20506">
    <property type="entry name" value="CYCLIN_AtCycA-like_rpt2"/>
    <property type="match status" value="1"/>
</dbReference>
<dbReference type="EMBL" id="CM000138">
    <property type="protein sequence ID" value="EEE54182.1"/>
    <property type="molecule type" value="Genomic_DNA"/>
</dbReference>
<evidence type="ECO:0000259" key="7">
    <source>
        <dbReference type="SMART" id="SM00385"/>
    </source>
</evidence>
<evidence type="ECO:0000256" key="4">
    <source>
        <dbReference type="ARBA" id="ARBA00023306"/>
    </source>
</evidence>
<keyword evidence="3 5" id="KW-0195">Cyclin</keyword>
<dbReference type="PANTHER" id="PTHR10177">
    <property type="entry name" value="CYCLINS"/>
    <property type="match status" value="1"/>
</dbReference>
<dbReference type="InterPro" id="IPR006671">
    <property type="entry name" value="Cyclin_N"/>
</dbReference>
<evidence type="ECO:0000256" key="3">
    <source>
        <dbReference type="ARBA" id="ARBA00023127"/>
    </source>
</evidence>
<dbReference type="Pfam" id="PF02984">
    <property type="entry name" value="Cyclin_C"/>
    <property type="match status" value="1"/>
</dbReference>
<keyword evidence="2" id="KW-0132">Cell division</keyword>
<evidence type="ECO:0000256" key="6">
    <source>
        <dbReference type="SAM" id="MobiDB-lite"/>
    </source>
</evidence>
<dbReference type="SMART" id="SM01332">
    <property type="entry name" value="Cyclin_C"/>
    <property type="match status" value="1"/>
</dbReference>
<feature type="domain" description="Cyclin-like" evidence="7">
    <location>
        <begin position="378"/>
        <end position="466"/>
    </location>
</feature>
<dbReference type="InterPro" id="IPR048258">
    <property type="entry name" value="Cyclins_cyclin-box"/>
</dbReference>
<dbReference type="SMART" id="SM00385">
    <property type="entry name" value="CYCLIN"/>
    <property type="match status" value="2"/>
</dbReference>
<feature type="domain" description="Cyclin C-terminal" evidence="8">
    <location>
        <begin position="374"/>
        <end position="497"/>
    </location>
</feature>
<keyword evidence="4" id="KW-0131">Cell cycle</keyword>
<dbReference type="SUPFAM" id="SSF47954">
    <property type="entry name" value="Cyclin-like"/>
    <property type="match status" value="2"/>
</dbReference>
<dbReference type="FunFam" id="1.10.472.10:FF:000167">
    <property type="entry name" value="Mitotic cyclin 6"/>
    <property type="match status" value="1"/>
</dbReference>
<dbReference type="AlphaFoldDB" id="B9EUJ1"/>
<dbReference type="PROSITE" id="PS00292">
    <property type="entry name" value="CYCLINS"/>
    <property type="match status" value="1"/>
</dbReference>
<feature type="domain" description="Cyclin-like" evidence="7">
    <location>
        <begin position="281"/>
        <end position="365"/>
    </location>
</feature>
<reference evidence="9" key="2">
    <citation type="submission" date="2008-12" db="EMBL/GenBank/DDBJ databases">
        <title>Improved gene annotation of the rice (Oryza sativa) genomes.</title>
        <authorList>
            <person name="Wang J."/>
            <person name="Li R."/>
            <person name="Fan W."/>
            <person name="Huang Q."/>
            <person name="Zhang J."/>
            <person name="Zhou Y."/>
            <person name="Hu Y."/>
            <person name="Zi S."/>
            <person name="Li J."/>
            <person name="Ni P."/>
            <person name="Zheng H."/>
            <person name="Zhang Y."/>
            <person name="Zhao M."/>
            <person name="Hao Q."/>
            <person name="McDermott J."/>
            <person name="Samudrala R."/>
            <person name="Kristiansen K."/>
            <person name="Wong G.K.-S."/>
        </authorList>
    </citation>
    <scope>NUCLEOTIDE SEQUENCE</scope>
</reference>
<evidence type="ECO:0000256" key="5">
    <source>
        <dbReference type="RuleBase" id="RU000383"/>
    </source>
</evidence>
<reference evidence="9" key="1">
    <citation type="journal article" date="2005" name="PLoS Biol.">
        <title>The genomes of Oryza sativa: a history of duplications.</title>
        <authorList>
            <person name="Yu J."/>
            <person name="Wang J."/>
            <person name="Lin W."/>
            <person name="Li S."/>
            <person name="Li H."/>
            <person name="Zhou J."/>
            <person name="Ni P."/>
            <person name="Dong W."/>
            <person name="Hu S."/>
            <person name="Zeng C."/>
            <person name="Zhang J."/>
            <person name="Zhang Y."/>
            <person name="Li R."/>
            <person name="Xu Z."/>
            <person name="Li S."/>
            <person name="Li X."/>
            <person name="Zheng H."/>
            <person name="Cong L."/>
            <person name="Lin L."/>
            <person name="Yin J."/>
            <person name="Geng J."/>
            <person name="Li G."/>
            <person name="Shi J."/>
            <person name="Liu J."/>
            <person name="Lv H."/>
            <person name="Li J."/>
            <person name="Wang J."/>
            <person name="Deng Y."/>
            <person name="Ran L."/>
            <person name="Shi X."/>
            <person name="Wang X."/>
            <person name="Wu Q."/>
            <person name="Li C."/>
            <person name="Ren X."/>
            <person name="Wang J."/>
            <person name="Wang X."/>
            <person name="Li D."/>
            <person name="Liu D."/>
            <person name="Zhang X."/>
            <person name="Ji Z."/>
            <person name="Zhao W."/>
            <person name="Sun Y."/>
            <person name="Zhang Z."/>
            <person name="Bao J."/>
            <person name="Han Y."/>
            <person name="Dong L."/>
            <person name="Ji J."/>
            <person name="Chen P."/>
            <person name="Wu S."/>
            <person name="Liu J."/>
            <person name="Xiao Y."/>
            <person name="Bu D."/>
            <person name="Tan J."/>
            <person name="Yang L."/>
            <person name="Ye C."/>
            <person name="Zhang J."/>
            <person name="Xu J."/>
            <person name="Zhou Y."/>
            <person name="Yu Y."/>
            <person name="Zhang B."/>
            <person name="Zhuang S."/>
            <person name="Wei H."/>
            <person name="Liu B."/>
            <person name="Lei M."/>
            <person name="Yu H."/>
            <person name="Li Y."/>
            <person name="Xu H."/>
            <person name="Wei S."/>
            <person name="He X."/>
            <person name="Fang L."/>
            <person name="Zhang Z."/>
            <person name="Zhang Y."/>
            <person name="Huang X."/>
            <person name="Su Z."/>
            <person name="Tong W."/>
            <person name="Li J."/>
            <person name="Tong Z."/>
            <person name="Li S."/>
            <person name="Ye J."/>
            <person name="Wang L."/>
            <person name="Fang L."/>
            <person name="Lei T."/>
            <person name="Chen C."/>
            <person name="Chen H."/>
            <person name="Xu Z."/>
            <person name="Li H."/>
            <person name="Huang H."/>
            <person name="Zhang F."/>
            <person name="Xu H."/>
            <person name="Li N."/>
            <person name="Zhao C."/>
            <person name="Li S."/>
            <person name="Dong L."/>
            <person name="Huang Y."/>
            <person name="Li L."/>
            <person name="Xi Y."/>
            <person name="Qi Q."/>
            <person name="Li W."/>
            <person name="Zhang B."/>
            <person name="Hu W."/>
            <person name="Zhang Y."/>
            <person name="Tian X."/>
            <person name="Jiao Y."/>
            <person name="Liang X."/>
            <person name="Jin J."/>
            <person name="Gao L."/>
            <person name="Zheng W."/>
            <person name="Hao B."/>
            <person name="Liu S."/>
            <person name="Wang W."/>
            <person name="Yuan L."/>
            <person name="Cao M."/>
            <person name="McDermott J."/>
            <person name="Samudrala R."/>
            <person name="Wang J."/>
            <person name="Wong G.K."/>
            <person name="Yang H."/>
        </authorList>
    </citation>
    <scope>NUCLEOTIDE SEQUENCE [LARGE SCALE GENOMIC DNA]</scope>
</reference>
<proteinExistence type="inferred from homology"/>
<gene>
    <name evidence="9" type="ORF">OsJ_01005</name>
</gene>
<dbReference type="InterPro" id="IPR039361">
    <property type="entry name" value="Cyclin"/>
</dbReference>
<dbReference type="InterPro" id="IPR004367">
    <property type="entry name" value="Cyclin_C-dom"/>
</dbReference>
<sequence>MMSTQLRSRAKQSTSNTSVATYRRSPCTTPAPRMRSLSATTTRRPWRTGWRGRPMRWASLVVMKLCVEAGVNKGHHLLGRDTRHEAHRASAIDTENRVERDVWFIGVVCVVPFAEISRGVVVLKRPCLQRSGNSAGERQRNWCPGTSQGHGLLEILGLLELDIDADVVGEPRCEELNLLAVGEEVGRAATQRQKALLVRRHRANLSEMLEFTQGIVADRRSILTVTELLERIPIRRTHVLLIMEVPFLCSSSEMTRKRPSTDFMETIQKDVNPSMRAILIDWLVEVAEEYRLVPDTLYLTVNYIDRYLSGNEINRQRLQLLGVACMLIAAKYEEICAPQVEEFCYITDNTYFRDEVLEMEASVLNYLKFEVTAPTAKCFLRRFVRVAQVSDEDPALHLEFLANYVAELSLLEYNLLSYPPSLVAASAIFLAKFILQPTKHPWNSTLAHYTQYKSSELSDCVKALHRLFSVGPGSNLPAIREKYTQHKILHAADVIDLNMVIQREA</sequence>
<dbReference type="InterPro" id="IPR036915">
    <property type="entry name" value="Cyclin-like_sf"/>
</dbReference>
<comment type="similarity">
    <text evidence="1">Belongs to the cyclin family. Cyclin AB subfamily.</text>
</comment>
<dbReference type="Proteomes" id="UP000007752">
    <property type="component" value="Chromosome 1"/>
</dbReference>
<feature type="region of interest" description="Disordered" evidence="6">
    <location>
        <begin position="1"/>
        <end position="45"/>
    </location>
</feature>
<evidence type="ECO:0000256" key="2">
    <source>
        <dbReference type="ARBA" id="ARBA00022618"/>
    </source>
</evidence>
<evidence type="ECO:0000256" key="1">
    <source>
        <dbReference type="ARBA" id="ARBA00006955"/>
    </source>
</evidence>
<evidence type="ECO:0000313" key="9">
    <source>
        <dbReference type="EMBL" id="EEE54182.1"/>
    </source>
</evidence>
<dbReference type="Gene3D" id="1.10.472.10">
    <property type="entry name" value="Cyclin-like"/>
    <property type="match status" value="2"/>
</dbReference>
<accession>B9EUJ1</accession>
<dbReference type="InterPro" id="IPR013763">
    <property type="entry name" value="Cyclin-like_dom"/>
</dbReference>
<evidence type="ECO:0000259" key="8">
    <source>
        <dbReference type="SMART" id="SM01332"/>
    </source>
</evidence>
<feature type="compositionally biased region" description="Polar residues" evidence="6">
    <location>
        <begin position="1"/>
        <end position="20"/>
    </location>
</feature>
<organism evidence="9">
    <name type="scientific">Oryza sativa subsp. japonica</name>
    <name type="common">Rice</name>
    <dbReference type="NCBI Taxonomy" id="39947"/>
    <lineage>
        <taxon>Eukaryota</taxon>
        <taxon>Viridiplantae</taxon>
        <taxon>Streptophyta</taxon>
        <taxon>Embryophyta</taxon>
        <taxon>Tracheophyta</taxon>
        <taxon>Spermatophyta</taxon>
        <taxon>Magnoliopsida</taxon>
        <taxon>Liliopsida</taxon>
        <taxon>Poales</taxon>
        <taxon>Poaceae</taxon>
        <taxon>BOP clade</taxon>
        <taxon>Oryzoideae</taxon>
        <taxon>Oryzeae</taxon>
        <taxon>Oryzinae</taxon>
        <taxon>Oryza</taxon>
        <taxon>Oryza sativa</taxon>
    </lineage>
</organism>